<name>U7UZC8_9MICC</name>
<gene>
    <name evidence="1" type="ORF">HMPREF0742_02167</name>
</gene>
<reference evidence="1 2" key="1">
    <citation type="submission" date="2013-08" db="EMBL/GenBank/DDBJ databases">
        <authorList>
            <person name="Weinstock G."/>
            <person name="Sodergren E."/>
            <person name="Wylie T."/>
            <person name="Fulton L."/>
            <person name="Fulton R."/>
            <person name="Fronick C."/>
            <person name="O'Laughlin M."/>
            <person name="Godfrey J."/>
            <person name="Miner T."/>
            <person name="Herter B."/>
            <person name="Appelbaum E."/>
            <person name="Cordes M."/>
            <person name="Lek S."/>
            <person name="Wollam A."/>
            <person name="Pepin K.H."/>
            <person name="Palsikar V.B."/>
            <person name="Mitreva M."/>
            <person name="Wilson R.K."/>
        </authorList>
    </citation>
    <scope>NUCLEOTIDE SEQUENCE [LARGE SCALE GENOMIC DNA]</scope>
    <source>
        <strain evidence="1 2">F0184</strain>
    </source>
</reference>
<accession>U7UZC8</accession>
<dbReference type="HOGENOM" id="CLU_2957858_0_0_11"/>
<protein>
    <submittedName>
        <fullName evidence="1">Uncharacterized protein</fullName>
    </submittedName>
</protein>
<sequence length="59" mass="6281">MKAWPSAQQRGGGSSGGGHEGFPLWWLVYGLGCTAAVRAPALLRACGSDRFHYIRGGYV</sequence>
<comment type="caution">
    <text evidence="1">The sequence shown here is derived from an EMBL/GenBank/DDBJ whole genome shotgun (WGS) entry which is preliminary data.</text>
</comment>
<organism evidence="1 2">
    <name type="scientific">Rothia aeria F0184</name>
    <dbReference type="NCBI Taxonomy" id="888019"/>
    <lineage>
        <taxon>Bacteria</taxon>
        <taxon>Bacillati</taxon>
        <taxon>Actinomycetota</taxon>
        <taxon>Actinomycetes</taxon>
        <taxon>Micrococcales</taxon>
        <taxon>Micrococcaceae</taxon>
        <taxon>Rothia</taxon>
    </lineage>
</organism>
<proteinExistence type="predicted"/>
<dbReference type="EMBL" id="AXZG01000059">
    <property type="protein sequence ID" value="ERT64807.1"/>
    <property type="molecule type" value="Genomic_DNA"/>
</dbReference>
<dbReference type="AlphaFoldDB" id="U7UZC8"/>
<evidence type="ECO:0000313" key="2">
    <source>
        <dbReference type="Proteomes" id="UP000017174"/>
    </source>
</evidence>
<evidence type="ECO:0000313" key="1">
    <source>
        <dbReference type="EMBL" id="ERT64807.1"/>
    </source>
</evidence>
<dbReference type="Proteomes" id="UP000017174">
    <property type="component" value="Unassembled WGS sequence"/>
</dbReference>